<accession>T1KIQ0</accession>
<proteinExistence type="predicted"/>
<dbReference type="AlphaFoldDB" id="T1KIQ0"/>
<sequence length="23" mass="2694">MNAFMLITQPKNWKITLSLRCQG</sequence>
<dbReference type="Proteomes" id="UP000015104">
    <property type="component" value="Unassembled WGS sequence"/>
</dbReference>
<dbReference type="HOGENOM" id="CLU_3423468_0_0_1"/>
<evidence type="ECO:0000313" key="2">
    <source>
        <dbReference type="Proteomes" id="UP000015104"/>
    </source>
</evidence>
<reference evidence="1" key="2">
    <citation type="submission" date="2015-06" db="UniProtKB">
        <authorList>
            <consortium name="EnsemblMetazoa"/>
        </authorList>
    </citation>
    <scope>IDENTIFICATION</scope>
</reference>
<dbReference type="EnsemblMetazoa" id="tetur12g02150.1">
    <property type="protein sequence ID" value="tetur12g02150.1"/>
    <property type="gene ID" value="tetur12g02150"/>
</dbReference>
<reference evidence="2" key="1">
    <citation type="submission" date="2011-08" db="EMBL/GenBank/DDBJ databases">
        <authorList>
            <person name="Rombauts S."/>
        </authorList>
    </citation>
    <scope>NUCLEOTIDE SEQUENCE</scope>
    <source>
        <strain evidence="2">London</strain>
    </source>
</reference>
<protein>
    <submittedName>
        <fullName evidence="1">Uncharacterized protein</fullName>
    </submittedName>
</protein>
<keyword evidence="2" id="KW-1185">Reference proteome</keyword>
<evidence type="ECO:0000313" key="1">
    <source>
        <dbReference type="EnsemblMetazoa" id="tetur12g02150.1"/>
    </source>
</evidence>
<dbReference type="EMBL" id="CAEY01000114">
    <property type="status" value="NOT_ANNOTATED_CDS"/>
    <property type="molecule type" value="Genomic_DNA"/>
</dbReference>
<organism evidence="1 2">
    <name type="scientific">Tetranychus urticae</name>
    <name type="common">Two-spotted spider mite</name>
    <dbReference type="NCBI Taxonomy" id="32264"/>
    <lineage>
        <taxon>Eukaryota</taxon>
        <taxon>Metazoa</taxon>
        <taxon>Ecdysozoa</taxon>
        <taxon>Arthropoda</taxon>
        <taxon>Chelicerata</taxon>
        <taxon>Arachnida</taxon>
        <taxon>Acari</taxon>
        <taxon>Acariformes</taxon>
        <taxon>Trombidiformes</taxon>
        <taxon>Prostigmata</taxon>
        <taxon>Eleutherengona</taxon>
        <taxon>Raphignathae</taxon>
        <taxon>Tetranychoidea</taxon>
        <taxon>Tetranychidae</taxon>
        <taxon>Tetranychus</taxon>
    </lineage>
</organism>
<name>T1KIQ0_TETUR</name>